<evidence type="ECO:0000313" key="1">
    <source>
        <dbReference type="Proteomes" id="UP000887565"/>
    </source>
</evidence>
<reference evidence="2" key="1">
    <citation type="submission" date="2022-11" db="UniProtKB">
        <authorList>
            <consortium name="WormBaseParasite"/>
        </authorList>
    </citation>
    <scope>IDENTIFICATION</scope>
</reference>
<accession>A0A915HNG3</accession>
<keyword evidence="1" id="KW-1185">Reference proteome</keyword>
<dbReference type="AlphaFoldDB" id="A0A915HNG3"/>
<dbReference type="Proteomes" id="UP000887565">
    <property type="component" value="Unplaced"/>
</dbReference>
<protein>
    <submittedName>
        <fullName evidence="2">Uncharacterized protein</fullName>
    </submittedName>
</protein>
<evidence type="ECO:0000313" key="2">
    <source>
        <dbReference type="WBParaSite" id="nRc.2.0.1.t03046-RA"/>
    </source>
</evidence>
<sequence length="97" mass="10515">MIVVTPQAALGSQIQGQHDVKTKYNNSSLFKHRSMKHLNLLENFSASRMPSPPLVIAKVDSKQGDGSSAMEIMAFIGCAIQKGEPTNDARLVTDSDN</sequence>
<dbReference type="WBParaSite" id="nRc.2.0.1.t03046-RA">
    <property type="protein sequence ID" value="nRc.2.0.1.t03046-RA"/>
    <property type="gene ID" value="nRc.2.0.1.g03046"/>
</dbReference>
<name>A0A915HNG3_ROMCU</name>
<proteinExistence type="predicted"/>
<organism evidence="1 2">
    <name type="scientific">Romanomermis culicivorax</name>
    <name type="common">Nematode worm</name>
    <dbReference type="NCBI Taxonomy" id="13658"/>
    <lineage>
        <taxon>Eukaryota</taxon>
        <taxon>Metazoa</taxon>
        <taxon>Ecdysozoa</taxon>
        <taxon>Nematoda</taxon>
        <taxon>Enoplea</taxon>
        <taxon>Dorylaimia</taxon>
        <taxon>Mermithida</taxon>
        <taxon>Mermithoidea</taxon>
        <taxon>Mermithidae</taxon>
        <taxon>Romanomermis</taxon>
    </lineage>
</organism>